<gene>
    <name evidence="4" type="ORF">QOL99_10185</name>
</gene>
<evidence type="ECO:0000313" key="4">
    <source>
        <dbReference type="EMBL" id="MDL2344523.1"/>
    </source>
</evidence>
<keyword evidence="5" id="KW-1185">Reference proteome</keyword>
<dbReference type="SUPFAM" id="SSF52768">
    <property type="entry name" value="Arginase/deacetylase"/>
    <property type="match status" value="1"/>
</dbReference>
<organism evidence="4 5">
    <name type="scientific">Deinococcus rhizophilus</name>
    <dbReference type="NCBI Taxonomy" id="3049544"/>
    <lineage>
        <taxon>Bacteria</taxon>
        <taxon>Thermotogati</taxon>
        <taxon>Deinococcota</taxon>
        <taxon>Deinococci</taxon>
        <taxon>Deinococcales</taxon>
        <taxon>Deinococcaceae</taxon>
        <taxon>Deinococcus</taxon>
    </lineage>
</organism>
<feature type="domain" description="Histone deacetylase" evidence="3">
    <location>
        <begin position="1"/>
        <end position="191"/>
    </location>
</feature>
<sequence>ARRAAGGSLAALHDALACGWGANLAGGTHHAFRDRAEGFCLINDAALLTRTALDDGLARRVAVLDLDVHQGNGTAALLAAEPRALTVSVHGERNYPFRKERSSLDLGLPDGVTDGEYLEVVRGQVLPALEAFRPDLLLYLAGADVLAGDRFGRFALTLDGVGERNRTVLTWAREAGVPVVTMMAGGYNRDHALTVEAHARVVLDGLDVMTA</sequence>
<dbReference type="PANTHER" id="PTHR10625">
    <property type="entry name" value="HISTONE DEACETYLASE HDAC1-RELATED"/>
    <property type="match status" value="1"/>
</dbReference>
<dbReference type="PRINTS" id="PR01270">
    <property type="entry name" value="HDASUPER"/>
</dbReference>
<accession>A0ABT7JJ93</accession>
<dbReference type="Pfam" id="PF00850">
    <property type="entry name" value="Hist_deacetyl"/>
    <property type="match status" value="1"/>
</dbReference>
<comment type="similarity">
    <text evidence="1">Belongs to the histone deacetylase family.</text>
</comment>
<dbReference type="InterPro" id="IPR037138">
    <property type="entry name" value="His_deacetylse_dom_sf"/>
</dbReference>
<dbReference type="RefSeq" id="WP_285523551.1">
    <property type="nucleotide sequence ID" value="NZ_JASNGB010000087.1"/>
</dbReference>
<dbReference type="PANTHER" id="PTHR10625:SF19">
    <property type="entry name" value="HISTONE DEACETYLASE 12"/>
    <property type="match status" value="1"/>
</dbReference>
<feature type="non-terminal residue" evidence="4">
    <location>
        <position position="1"/>
    </location>
</feature>
<proteinExistence type="inferred from homology"/>
<dbReference type="EMBL" id="JASNGB010000087">
    <property type="protein sequence ID" value="MDL2344523.1"/>
    <property type="molecule type" value="Genomic_DNA"/>
</dbReference>
<evidence type="ECO:0000259" key="3">
    <source>
        <dbReference type="Pfam" id="PF00850"/>
    </source>
</evidence>
<dbReference type="CDD" id="cd09993">
    <property type="entry name" value="HDAC_classIV"/>
    <property type="match status" value="1"/>
</dbReference>
<protein>
    <submittedName>
        <fullName evidence="4">Histone deacetylase</fullName>
    </submittedName>
</protein>
<evidence type="ECO:0000256" key="1">
    <source>
        <dbReference type="ARBA" id="ARBA00005947"/>
    </source>
</evidence>
<dbReference type="InterPro" id="IPR023696">
    <property type="entry name" value="Ureohydrolase_dom_sf"/>
</dbReference>
<dbReference type="Proteomes" id="UP001302059">
    <property type="component" value="Unassembled WGS sequence"/>
</dbReference>
<dbReference type="InterPro" id="IPR023801">
    <property type="entry name" value="His_deacetylse_dom"/>
</dbReference>
<name>A0ABT7JJ93_9DEIO</name>
<dbReference type="InterPro" id="IPR000286">
    <property type="entry name" value="HDACs"/>
</dbReference>
<keyword evidence="2" id="KW-0378">Hydrolase</keyword>
<evidence type="ECO:0000313" key="5">
    <source>
        <dbReference type="Proteomes" id="UP001302059"/>
    </source>
</evidence>
<evidence type="ECO:0000256" key="2">
    <source>
        <dbReference type="ARBA" id="ARBA00022801"/>
    </source>
</evidence>
<dbReference type="InterPro" id="IPR044150">
    <property type="entry name" value="HDAC_classIV"/>
</dbReference>
<reference evidence="4 5" key="1">
    <citation type="submission" date="2023-05" db="EMBL/GenBank/DDBJ databases">
        <authorList>
            <person name="Gao F."/>
        </authorList>
    </citation>
    <scope>NUCLEOTIDE SEQUENCE [LARGE SCALE GENOMIC DNA]</scope>
    <source>
        <strain evidence="4 5">MIMF12</strain>
    </source>
</reference>
<dbReference type="Gene3D" id="3.40.800.20">
    <property type="entry name" value="Histone deacetylase domain"/>
    <property type="match status" value="1"/>
</dbReference>
<comment type="caution">
    <text evidence="4">The sequence shown here is derived from an EMBL/GenBank/DDBJ whole genome shotgun (WGS) entry which is preliminary data.</text>
</comment>